<feature type="transmembrane region" description="Helical" evidence="2">
    <location>
        <begin position="7"/>
        <end position="31"/>
    </location>
</feature>
<accession>A0AAD7FDT2</accession>
<dbReference type="AlphaFoldDB" id="A0AAD7FDT2"/>
<gene>
    <name evidence="3" type="ORF">FB45DRAFT_933033</name>
</gene>
<keyword evidence="2" id="KW-0812">Transmembrane</keyword>
<evidence type="ECO:0000256" key="2">
    <source>
        <dbReference type="SAM" id="Phobius"/>
    </source>
</evidence>
<feature type="transmembrane region" description="Helical" evidence="2">
    <location>
        <begin position="37"/>
        <end position="58"/>
    </location>
</feature>
<dbReference type="Proteomes" id="UP001221142">
    <property type="component" value="Unassembled WGS sequence"/>
</dbReference>
<evidence type="ECO:0000313" key="4">
    <source>
        <dbReference type="Proteomes" id="UP001221142"/>
    </source>
</evidence>
<keyword evidence="4" id="KW-1185">Reference proteome</keyword>
<comment type="caution">
    <text evidence="3">The sequence shown here is derived from an EMBL/GenBank/DDBJ whole genome shotgun (WGS) entry which is preliminary data.</text>
</comment>
<name>A0AAD7FDT2_9AGAR</name>
<evidence type="ECO:0000256" key="1">
    <source>
        <dbReference type="SAM" id="MobiDB-lite"/>
    </source>
</evidence>
<protein>
    <submittedName>
        <fullName evidence="3">Uncharacterized protein</fullName>
    </submittedName>
</protein>
<organism evidence="3 4">
    <name type="scientific">Roridomyces roridus</name>
    <dbReference type="NCBI Taxonomy" id="1738132"/>
    <lineage>
        <taxon>Eukaryota</taxon>
        <taxon>Fungi</taxon>
        <taxon>Dikarya</taxon>
        <taxon>Basidiomycota</taxon>
        <taxon>Agaricomycotina</taxon>
        <taxon>Agaricomycetes</taxon>
        <taxon>Agaricomycetidae</taxon>
        <taxon>Agaricales</taxon>
        <taxon>Marasmiineae</taxon>
        <taxon>Mycenaceae</taxon>
        <taxon>Roridomyces</taxon>
    </lineage>
</organism>
<dbReference type="EMBL" id="JARKIF010000020">
    <property type="protein sequence ID" value="KAJ7617972.1"/>
    <property type="molecule type" value="Genomic_DNA"/>
</dbReference>
<sequence length="114" mass="12211">MALAVRILLVELLLVLCASTLLVFAALQLFAVQLPTLLILQITTVCTLIVFAACRAAGMRYPSPMQASTFGEGVEDVPIQSTEKSEPASSPPFATTPSPILPDKYSEAQICRMV</sequence>
<keyword evidence="2" id="KW-1133">Transmembrane helix</keyword>
<evidence type="ECO:0000313" key="3">
    <source>
        <dbReference type="EMBL" id="KAJ7617972.1"/>
    </source>
</evidence>
<proteinExistence type="predicted"/>
<reference evidence="3" key="1">
    <citation type="submission" date="2023-03" db="EMBL/GenBank/DDBJ databases">
        <title>Massive genome expansion in bonnet fungi (Mycena s.s.) driven by repeated elements and novel gene families across ecological guilds.</title>
        <authorList>
            <consortium name="Lawrence Berkeley National Laboratory"/>
            <person name="Harder C.B."/>
            <person name="Miyauchi S."/>
            <person name="Viragh M."/>
            <person name="Kuo A."/>
            <person name="Thoen E."/>
            <person name="Andreopoulos B."/>
            <person name="Lu D."/>
            <person name="Skrede I."/>
            <person name="Drula E."/>
            <person name="Henrissat B."/>
            <person name="Morin E."/>
            <person name="Kohler A."/>
            <person name="Barry K."/>
            <person name="LaButti K."/>
            <person name="Morin E."/>
            <person name="Salamov A."/>
            <person name="Lipzen A."/>
            <person name="Mereny Z."/>
            <person name="Hegedus B."/>
            <person name="Baldrian P."/>
            <person name="Stursova M."/>
            <person name="Weitz H."/>
            <person name="Taylor A."/>
            <person name="Grigoriev I.V."/>
            <person name="Nagy L.G."/>
            <person name="Martin F."/>
            <person name="Kauserud H."/>
        </authorList>
    </citation>
    <scope>NUCLEOTIDE SEQUENCE</scope>
    <source>
        <strain evidence="3">9284</strain>
    </source>
</reference>
<feature type="region of interest" description="Disordered" evidence="1">
    <location>
        <begin position="77"/>
        <end position="102"/>
    </location>
</feature>
<feature type="compositionally biased region" description="Low complexity" evidence="1">
    <location>
        <begin position="87"/>
        <end position="98"/>
    </location>
</feature>
<keyword evidence="2" id="KW-0472">Membrane</keyword>